<accession>A0ABW6PIX8</accession>
<name>A0ABW6PIX8_9NOCA</name>
<dbReference type="Pfam" id="PF01436">
    <property type="entry name" value="NHL"/>
    <property type="match status" value="1"/>
</dbReference>
<reference evidence="3 4" key="1">
    <citation type="submission" date="2024-10" db="EMBL/GenBank/DDBJ databases">
        <title>The Natural Products Discovery Center: Release of the First 8490 Sequenced Strains for Exploring Actinobacteria Biosynthetic Diversity.</title>
        <authorList>
            <person name="Kalkreuter E."/>
            <person name="Kautsar S.A."/>
            <person name="Yang D."/>
            <person name="Bader C.D."/>
            <person name="Teijaro C.N."/>
            <person name="Fluegel L."/>
            <person name="Davis C.M."/>
            <person name="Simpson J.R."/>
            <person name="Lauterbach L."/>
            <person name="Steele A.D."/>
            <person name="Gui C."/>
            <person name="Meng S."/>
            <person name="Li G."/>
            <person name="Viehrig K."/>
            <person name="Ye F."/>
            <person name="Su P."/>
            <person name="Kiefer A.F."/>
            <person name="Nichols A."/>
            <person name="Cepeda A.J."/>
            <person name="Yan W."/>
            <person name="Fan B."/>
            <person name="Jiang Y."/>
            <person name="Adhikari A."/>
            <person name="Zheng C.-J."/>
            <person name="Schuster L."/>
            <person name="Cowan T.M."/>
            <person name="Smanski M.J."/>
            <person name="Chevrette M.G."/>
            <person name="De Carvalho L.P.S."/>
            <person name="Shen B."/>
        </authorList>
    </citation>
    <scope>NUCLEOTIDE SEQUENCE [LARGE SCALE GENOMIC DNA]</scope>
    <source>
        <strain evidence="3 4">NPDC004045</strain>
    </source>
</reference>
<organism evidence="3 4">
    <name type="scientific">Nocardia thailandica</name>
    <dbReference type="NCBI Taxonomy" id="257275"/>
    <lineage>
        <taxon>Bacteria</taxon>
        <taxon>Bacillati</taxon>
        <taxon>Actinomycetota</taxon>
        <taxon>Actinomycetes</taxon>
        <taxon>Mycobacteriales</taxon>
        <taxon>Nocardiaceae</taxon>
        <taxon>Nocardia</taxon>
    </lineage>
</organism>
<evidence type="ECO:0000256" key="1">
    <source>
        <dbReference type="ARBA" id="ARBA00022737"/>
    </source>
</evidence>
<dbReference type="RefSeq" id="WP_373281783.1">
    <property type="nucleotide sequence ID" value="NZ_JBIAMX010000002.1"/>
</dbReference>
<keyword evidence="1" id="KW-0677">Repeat</keyword>
<feature type="compositionally biased region" description="Basic and acidic residues" evidence="2">
    <location>
        <begin position="20"/>
        <end position="30"/>
    </location>
</feature>
<feature type="region of interest" description="Disordered" evidence="2">
    <location>
        <begin position="1"/>
        <end position="30"/>
    </location>
</feature>
<keyword evidence="4" id="KW-1185">Reference proteome</keyword>
<gene>
    <name evidence="3" type="ORF">ACFYTF_05725</name>
</gene>
<comment type="caution">
    <text evidence="3">The sequence shown here is derived from an EMBL/GenBank/DDBJ whole genome shotgun (WGS) entry which is preliminary data.</text>
</comment>
<dbReference type="InterPro" id="IPR001258">
    <property type="entry name" value="NHL_repeat"/>
</dbReference>
<evidence type="ECO:0000313" key="4">
    <source>
        <dbReference type="Proteomes" id="UP001601444"/>
    </source>
</evidence>
<dbReference type="EMBL" id="JBIAMX010000002">
    <property type="protein sequence ID" value="MFF0542318.1"/>
    <property type="molecule type" value="Genomic_DNA"/>
</dbReference>
<proteinExistence type="predicted"/>
<sequence length="30" mass="3284">MGRHRRRGAQGSGGVAVTDSGRHRVRCFES</sequence>
<dbReference type="Proteomes" id="UP001601444">
    <property type="component" value="Unassembled WGS sequence"/>
</dbReference>
<evidence type="ECO:0000256" key="2">
    <source>
        <dbReference type="SAM" id="MobiDB-lite"/>
    </source>
</evidence>
<protein>
    <submittedName>
        <fullName evidence="3">Uncharacterized protein</fullName>
    </submittedName>
</protein>
<evidence type="ECO:0000313" key="3">
    <source>
        <dbReference type="EMBL" id="MFF0542318.1"/>
    </source>
</evidence>